<protein>
    <submittedName>
        <fullName evidence="1">Predicted protein</fullName>
    </submittedName>
</protein>
<gene>
    <name evidence="1" type="ORF">SSFG_02795</name>
</gene>
<dbReference type="Proteomes" id="UP000003824">
    <property type="component" value="Unassembled WGS sequence"/>
</dbReference>
<dbReference type="AlphaFoldDB" id="D6A206"/>
<evidence type="ECO:0000313" key="1">
    <source>
        <dbReference type="EMBL" id="EFE67548.2"/>
    </source>
</evidence>
<name>D6A206_STRV1</name>
<reference evidence="2" key="1">
    <citation type="submission" date="2008-12" db="EMBL/GenBank/DDBJ databases">
        <title>Annotation of Streptomyces ghanaensis ATCC 14672.</title>
        <authorList>
            <consortium name="The Broad Institute Genome Sequencing Platform"/>
            <consortium name="Broad Institute Microbial Sequencing Center"/>
            <person name="Fischbach M."/>
            <person name="Ward D."/>
            <person name="Young S."/>
            <person name="Kodira C.D."/>
            <person name="Zeng Q."/>
            <person name="Koehrsen M."/>
            <person name="Godfrey P."/>
            <person name="Alvarado L."/>
            <person name="Berlin A.M."/>
            <person name="Borenstein D."/>
            <person name="Chen Z."/>
            <person name="Engels R."/>
            <person name="Freedman E."/>
            <person name="Gellesch M."/>
            <person name="Goldberg J."/>
            <person name="Griggs A."/>
            <person name="Gujja S."/>
            <person name="Heiman D.I."/>
            <person name="Hepburn T.A."/>
            <person name="Howarth C."/>
            <person name="Jen D."/>
            <person name="Larson L."/>
            <person name="Lewis B."/>
            <person name="Mehta T."/>
            <person name="Park D."/>
            <person name="Pearson M."/>
            <person name="Roberts A."/>
            <person name="Saif S."/>
            <person name="Shea T.D."/>
            <person name="Shenoy N."/>
            <person name="Sisk P."/>
            <person name="Stolte C."/>
            <person name="Sykes S.N."/>
            <person name="Walk T."/>
            <person name="White J."/>
            <person name="Yandava C."/>
            <person name="Straight P."/>
            <person name="Clardy J."/>
            <person name="Hung D."/>
            <person name="Kolter R."/>
            <person name="Mekalanos J."/>
            <person name="Walker S."/>
            <person name="Walsh C.T."/>
            <person name="Wieland B.L.C."/>
            <person name="Ilzarbe M."/>
            <person name="Galagan J."/>
            <person name="Nusbaum C."/>
            <person name="Birren B."/>
        </authorList>
    </citation>
    <scope>NUCLEOTIDE SEQUENCE [LARGE SCALE GENOMIC DNA]</scope>
    <source>
        <strain evidence="2">ATCC 14672 / DSM 40746 / JCM 4963 / KCTC 9882 / NRRL B-12104 / FH 1290</strain>
    </source>
</reference>
<dbReference type="EMBL" id="DS999641">
    <property type="protein sequence ID" value="EFE67548.2"/>
    <property type="molecule type" value="Genomic_DNA"/>
</dbReference>
<proteinExistence type="predicted"/>
<sequence length="30" mass="3586">MWSDMEGVLLRDSGQVCEEWLRVRFGWRSG</sequence>
<organism evidence="1 2">
    <name type="scientific">Streptomyces viridosporus (strain ATCC 14672 / DSM 40746 / JCM 4963 / KCTC 9882 / NRRL B-12104 / FH 1290)</name>
    <name type="common">Streptomyces ghanaensis</name>
    <dbReference type="NCBI Taxonomy" id="566461"/>
    <lineage>
        <taxon>Bacteria</taxon>
        <taxon>Bacillati</taxon>
        <taxon>Actinomycetota</taxon>
        <taxon>Actinomycetes</taxon>
        <taxon>Kitasatosporales</taxon>
        <taxon>Streptomycetaceae</taxon>
        <taxon>Streptomyces</taxon>
    </lineage>
</organism>
<accession>D6A206</accession>
<evidence type="ECO:0000313" key="2">
    <source>
        <dbReference type="Proteomes" id="UP000003824"/>
    </source>
</evidence>